<feature type="compositionally biased region" description="Basic and acidic residues" evidence="1">
    <location>
        <begin position="15"/>
        <end position="27"/>
    </location>
</feature>
<feature type="region of interest" description="Disordered" evidence="1">
    <location>
        <begin position="1"/>
        <end position="27"/>
    </location>
</feature>
<gene>
    <name evidence="2" type="ORF">NC653_030116</name>
</gene>
<evidence type="ECO:0000313" key="2">
    <source>
        <dbReference type="EMBL" id="KAJ6973969.1"/>
    </source>
</evidence>
<comment type="caution">
    <text evidence="2">The sequence shown here is derived from an EMBL/GenBank/DDBJ whole genome shotgun (WGS) entry which is preliminary data.</text>
</comment>
<organism evidence="2 3">
    <name type="scientific">Populus alba x Populus x berolinensis</name>
    <dbReference type="NCBI Taxonomy" id="444605"/>
    <lineage>
        <taxon>Eukaryota</taxon>
        <taxon>Viridiplantae</taxon>
        <taxon>Streptophyta</taxon>
        <taxon>Embryophyta</taxon>
        <taxon>Tracheophyta</taxon>
        <taxon>Spermatophyta</taxon>
        <taxon>Magnoliopsida</taxon>
        <taxon>eudicotyledons</taxon>
        <taxon>Gunneridae</taxon>
        <taxon>Pentapetalae</taxon>
        <taxon>rosids</taxon>
        <taxon>fabids</taxon>
        <taxon>Malpighiales</taxon>
        <taxon>Salicaceae</taxon>
        <taxon>Saliceae</taxon>
        <taxon>Populus</taxon>
    </lineage>
</organism>
<dbReference type="Proteomes" id="UP001164929">
    <property type="component" value="Chromosome 13"/>
</dbReference>
<evidence type="ECO:0000256" key="1">
    <source>
        <dbReference type="SAM" id="MobiDB-lite"/>
    </source>
</evidence>
<accession>A0AAD6LVB9</accession>
<evidence type="ECO:0000313" key="3">
    <source>
        <dbReference type="Proteomes" id="UP001164929"/>
    </source>
</evidence>
<name>A0AAD6LVB9_9ROSI</name>
<proteinExistence type="predicted"/>
<dbReference type="EMBL" id="JAQIZT010000013">
    <property type="protein sequence ID" value="KAJ6973969.1"/>
    <property type="molecule type" value="Genomic_DNA"/>
</dbReference>
<sequence length="92" mass="11346">MWEAGEEGFSGWYEEPERRDEGYREKSQPKMCIRWERDLYSWNNVNLPQRVFFFVIETMLCPLEKLWVDFCERQKNKGTLRNYLDKKETVLQ</sequence>
<reference evidence="2" key="1">
    <citation type="journal article" date="2023" name="Mol. Ecol. Resour.">
        <title>Chromosome-level genome assembly of a triploid poplar Populus alba 'Berolinensis'.</title>
        <authorList>
            <person name="Chen S."/>
            <person name="Yu Y."/>
            <person name="Wang X."/>
            <person name="Wang S."/>
            <person name="Zhang T."/>
            <person name="Zhou Y."/>
            <person name="He R."/>
            <person name="Meng N."/>
            <person name="Wang Y."/>
            <person name="Liu W."/>
            <person name="Liu Z."/>
            <person name="Liu J."/>
            <person name="Guo Q."/>
            <person name="Huang H."/>
            <person name="Sederoff R.R."/>
            <person name="Wang G."/>
            <person name="Qu G."/>
            <person name="Chen S."/>
        </authorList>
    </citation>
    <scope>NUCLEOTIDE SEQUENCE</scope>
    <source>
        <strain evidence="2">SC-2020</strain>
    </source>
</reference>
<keyword evidence="3" id="KW-1185">Reference proteome</keyword>
<protein>
    <submittedName>
        <fullName evidence="2">Uncharacterized protein</fullName>
    </submittedName>
</protein>
<dbReference type="AlphaFoldDB" id="A0AAD6LVB9"/>